<protein>
    <submittedName>
        <fullName evidence="1">Uncharacterized protein</fullName>
    </submittedName>
</protein>
<accession>A0A6S7JP30</accession>
<evidence type="ECO:0000313" key="2">
    <source>
        <dbReference type="Proteomes" id="UP001152795"/>
    </source>
</evidence>
<dbReference type="Proteomes" id="UP001152795">
    <property type="component" value="Unassembled WGS sequence"/>
</dbReference>
<name>A0A6S7JP30_PARCT</name>
<keyword evidence="2" id="KW-1185">Reference proteome</keyword>
<reference evidence="1" key="1">
    <citation type="submission" date="2020-04" db="EMBL/GenBank/DDBJ databases">
        <authorList>
            <person name="Alioto T."/>
            <person name="Alioto T."/>
            <person name="Gomez Garrido J."/>
        </authorList>
    </citation>
    <scope>NUCLEOTIDE SEQUENCE</scope>
    <source>
        <strain evidence="1">A484AB</strain>
    </source>
</reference>
<organism evidence="1 2">
    <name type="scientific">Paramuricea clavata</name>
    <name type="common">Red gorgonian</name>
    <name type="synonym">Violescent sea-whip</name>
    <dbReference type="NCBI Taxonomy" id="317549"/>
    <lineage>
        <taxon>Eukaryota</taxon>
        <taxon>Metazoa</taxon>
        <taxon>Cnidaria</taxon>
        <taxon>Anthozoa</taxon>
        <taxon>Octocorallia</taxon>
        <taxon>Malacalcyonacea</taxon>
        <taxon>Plexauridae</taxon>
        <taxon>Paramuricea</taxon>
    </lineage>
</organism>
<comment type="caution">
    <text evidence="1">The sequence shown here is derived from an EMBL/GenBank/DDBJ whole genome shotgun (WGS) entry which is preliminary data.</text>
</comment>
<evidence type="ECO:0000313" key="1">
    <source>
        <dbReference type="EMBL" id="CAB4018282.1"/>
    </source>
</evidence>
<dbReference type="EMBL" id="CACRXK020009938">
    <property type="protein sequence ID" value="CAB4018282.1"/>
    <property type="molecule type" value="Genomic_DNA"/>
</dbReference>
<feature type="non-terminal residue" evidence="1">
    <location>
        <position position="1"/>
    </location>
</feature>
<dbReference type="OrthoDB" id="6082704at2759"/>
<dbReference type="AlphaFoldDB" id="A0A6S7JP30"/>
<gene>
    <name evidence="1" type="ORF">PACLA_8A036766</name>
</gene>
<proteinExistence type="predicted"/>
<sequence>LMTEVSDLKHNLCEKQAKIESLESELATLKGNYKTDSERQGESIIELKQSTQKICKKIDNLKKYANSNINDAEQSNTKRSDSENNGNSLEHVLTNQNQSEVNNNQQIVLEDNSNSEFVGVARRVVKRLYLGGAREGATSELVTEYMERKGISPTVKRIFKSKRKGTVAIRVNVNSTDYERVLQNDFWPENVYARPWVSQAKWQDKNKET</sequence>